<feature type="transmembrane region" description="Helical" evidence="1">
    <location>
        <begin position="12"/>
        <end position="39"/>
    </location>
</feature>
<dbReference type="AlphaFoldDB" id="A0A917H9B6"/>
<reference evidence="2" key="1">
    <citation type="journal article" date="2014" name="Int. J. Syst. Evol. Microbiol.">
        <title>Complete genome sequence of Corynebacterium casei LMG S-19264T (=DSM 44701T), isolated from a smear-ripened cheese.</title>
        <authorList>
            <consortium name="US DOE Joint Genome Institute (JGI-PGF)"/>
            <person name="Walter F."/>
            <person name="Albersmeier A."/>
            <person name="Kalinowski J."/>
            <person name="Ruckert C."/>
        </authorList>
    </citation>
    <scope>NUCLEOTIDE SEQUENCE</scope>
    <source>
        <strain evidence="2">CGMCC 1.12754</strain>
    </source>
</reference>
<evidence type="ECO:0000256" key="1">
    <source>
        <dbReference type="SAM" id="Phobius"/>
    </source>
</evidence>
<gene>
    <name evidence="2" type="ORF">GCM10011398_15140</name>
</gene>
<accession>A0A917H9B6</accession>
<keyword evidence="1" id="KW-1133">Transmembrane helix</keyword>
<feature type="transmembrane region" description="Helical" evidence="1">
    <location>
        <begin position="59"/>
        <end position="78"/>
    </location>
</feature>
<feature type="transmembrane region" description="Helical" evidence="1">
    <location>
        <begin position="133"/>
        <end position="153"/>
    </location>
</feature>
<organism evidence="2 3">
    <name type="scientific">Virgibacillus oceani</name>
    <dbReference type="NCBI Taxonomy" id="1479511"/>
    <lineage>
        <taxon>Bacteria</taxon>
        <taxon>Bacillati</taxon>
        <taxon>Bacillota</taxon>
        <taxon>Bacilli</taxon>
        <taxon>Bacillales</taxon>
        <taxon>Bacillaceae</taxon>
        <taxon>Virgibacillus</taxon>
    </lineage>
</organism>
<reference evidence="2" key="2">
    <citation type="submission" date="2020-09" db="EMBL/GenBank/DDBJ databases">
        <authorList>
            <person name="Sun Q."/>
            <person name="Zhou Y."/>
        </authorList>
    </citation>
    <scope>NUCLEOTIDE SEQUENCE</scope>
    <source>
        <strain evidence="2">CGMCC 1.12754</strain>
    </source>
</reference>
<proteinExistence type="predicted"/>
<name>A0A917H9B6_9BACI</name>
<feature type="transmembrane region" description="Helical" evidence="1">
    <location>
        <begin position="85"/>
        <end position="109"/>
    </location>
</feature>
<keyword evidence="1" id="KW-0812">Transmembrane</keyword>
<evidence type="ECO:0000313" key="3">
    <source>
        <dbReference type="Proteomes" id="UP000622860"/>
    </source>
</evidence>
<sequence>MKLSITPKRWLVTVHILFAAIMFGNMITFLILSITAATANDSQLMESCYQIMHVLSKTSVKAATFGTIVTGILLSVLTKWGLFKFYWIIAKEALTIIPFVLNMWAMYYWSLDAINMIQVTSKQADSSMLQTELWTGIIMQLISLILMFILSVFKPWGKRQTAAA</sequence>
<evidence type="ECO:0000313" key="2">
    <source>
        <dbReference type="EMBL" id="GGG71796.1"/>
    </source>
</evidence>
<keyword evidence="3" id="KW-1185">Reference proteome</keyword>
<keyword evidence="1" id="KW-0472">Membrane</keyword>
<dbReference type="Proteomes" id="UP000622860">
    <property type="component" value="Unassembled WGS sequence"/>
</dbReference>
<dbReference type="RefSeq" id="WP_188454772.1">
    <property type="nucleotide sequence ID" value="NZ_BMFR01000004.1"/>
</dbReference>
<dbReference type="EMBL" id="BMFR01000004">
    <property type="protein sequence ID" value="GGG71796.1"/>
    <property type="molecule type" value="Genomic_DNA"/>
</dbReference>
<comment type="caution">
    <text evidence="2">The sequence shown here is derived from an EMBL/GenBank/DDBJ whole genome shotgun (WGS) entry which is preliminary data.</text>
</comment>
<evidence type="ECO:0008006" key="4">
    <source>
        <dbReference type="Google" id="ProtNLM"/>
    </source>
</evidence>
<protein>
    <recommendedName>
        <fullName evidence="4">DUF2269 domain-containing protein</fullName>
    </recommendedName>
</protein>